<dbReference type="Proteomes" id="UP000886523">
    <property type="component" value="Unassembled WGS sequence"/>
</dbReference>
<sequence length="184" mass="21763">MLIQCPTCSDNFYKRRLNVIRPLTFQENYAARFLFPLDFQATEDVQYYWKPSLDKLIRELVEAHGESTTHWPKLHPSCPRPVELRKEYVSVLQGAKYYREWRKAVQTARKHAVTFSANRLRKWSQKKNLKYIALRESAPQAMRALDYSMERMEVLDGAAWSIFRERIEQEVLSNTPSRPSPCCC</sequence>
<organism evidence="1 2">
    <name type="scientific">Hydnum rufescens UP504</name>
    <dbReference type="NCBI Taxonomy" id="1448309"/>
    <lineage>
        <taxon>Eukaryota</taxon>
        <taxon>Fungi</taxon>
        <taxon>Dikarya</taxon>
        <taxon>Basidiomycota</taxon>
        <taxon>Agaricomycotina</taxon>
        <taxon>Agaricomycetes</taxon>
        <taxon>Cantharellales</taxon>
        <taxon>Hydnaceae</taxon>
        <taxon>Hydnum</taxon>
    </lineage>
</organism>
<evidence type="ECO:0000313" key="1">
    <source>
        <dbReference type="EMBL" id="KAF9509238.1"/>
    </source>
</evidence>
<comment type="caution">
    <text evidence="1">The sequence shown here is derived from an EMBL/GenBank/DDBJ whole genome shotgun (WGS) entry which is preliminary data.</text>
</comment>
<dbReference type="EMBL" id="MU129040">
    <property type="protein sequence ID" value="KAF9509238.1"/>
    <property type="molecule type" value="Genomic_DNA"/>
</dbReference>
<evidence type="ECO:0000313" key="2">
    <source>
        <dbReference type="Proteomes" id="UP000886523"/>
    </source>
</evidence>
<proteinExistence type="predicted"/>
<reference evidence="1" key="1">
    <citation type="journal article" date="2020" name="Nat. Commun.">
        <title>Large-scale genome sequencing of mycorrhizal fungi provides insights into the early evolution of symbiotic traits.</title>
        <authorList>
            <person name="Miyauchi S."/>
            <person name="Kiss E."/>
            <person name="Kuo A."/>
            <person name="Drula E."/>
            <person name="Kohler A."/>
            <person name="Sanchez-Garcia M."/>
            <person name="Morin E."/>
            <person name="Andreopoulos B."/>
            <person name="Barry K.W."/>
            <person name="Bonito G."/>
            <person name="Buee M."/>
            <person name="Carver A."/>
            <person name="Chen C."/>
            <person name="Cichocki N."/>
            <person name="Clum A."/>
            <person name="Culley D."/>
            <person name="Crous P.W."/>
            <person name="Fauchery L."/>
            <person name="Girlanda M."/>
            <person name="Hayes R.D."/>
            <person name="Keri Z."/>
            <person name="LaButti K."/>
            <person name="Lipzen A."/>
            <person name="Lombard V."/>
            <person name="Magnuson J."/>
            <person name="Maillard F."/>
            <person name="Murat C."/>
            <person name="Nolan M."/>
            <person name="Ohm R.A."/>
            <person name="Pangilinan J."/>
            <person name="Pereira M.F."/>
            <person name="Perotto S."/>
            <person name="Peter M."/>
            <person name="Pfister S."/>
            <person name="Riley R."/>
            <person name="Sitrit Y."/>
            <person name="Stielow J.B."/>
            <person name="Szollosi G."/>
            <person name="Zifcakova L."/>
            <person name="Stursova M."/>
            <person name="Spatafora J.W."/>
            <person name="Tedersoo L."/>
            <person name="Vaario L.M."/>
            <person name="Yamada A."/>
            <person name="Yan M."/>
            <person name="Wang P."/>
            <person name="Xu J."/>
            <person name="Bruns T."/>
            <person name="Baldrian P."/>
            <person name="Vilgalys R."/>
            <person name="Dunand C."/>
            <person name="Henrissat B."/>
            <person name="Grigoriev I.V."/>
            <person name="Hibbett D."/>
            <person name="Nagy L.G."/>
            <person name="Martin F.M."/>
        </authorList>
    </citation>
    <scope>NUCLEOTIDE SEQUENCE</scope>
    <source>
        <strain evidence="1">UP504</strain>
    </source>
</reference>
<protein>
    <submittedName>
        <fullName evidence="1">Uncharacterized protein</fullName>
    </submittedName>
</protein>
<accession>A0A9P6ANZ5</accession>
<dbReference type="AlphaFoldDB" id="A0A9P6ANZ5"/>
<name>A0A9P6ANZ5_9AGAM</name>
<gene>
    <name evidence="1" type="ORF">BS47DRAFT_175630</name>
</gene>
<keyword evidence="2" id="KW-1185">Reference proteome</keyword>